<accession>D3BFN6</accession>
<evidence type="ECO:0000313" key="1">
    <source>
        <dbReference type="EMBL" id="EFA79950.1"/>
    </source>
</evidence>
<proteinExistence type="predicted"/>
<dbReference type="InParanoid" id="D3BFN6"/>
<dbReference type="AlphaFoldDB" id="D3BFN6"/>
<dbReference type="RefSeq" id="XP_020432070.1">
    <property type="nucleotide sequence ID" value="XM_020577622.1"/>
</dbReference>
<protein>
    <submittedName>
        <fullName evidence="1">Uncharacterized protein</fullName>
    </submittedName>
</protein>
<dbReference type="EMBL" id="ADBJ01000031">
    <property type="protein sequence ID" value="EFA79950.1"/>
    <property type="molecule type" value="Genomic_DNA"/>
</dbReference>
<gene>
    <name evidence="1" type="ORF">PPL_06771</name>
</gene>
<name>D3BFN6_HETP5</name>
<dbReference type="Proteomes" id="UP000001396">
    <property type="component" value="Unassembled WGS sequence"/>
</dbReference>
<organism evidence="1 2">
    <name type="scientific">Heterostelium pallidum (strain ATCC 26659 / Pp 5 / PN500)</name>
    <name type="common">Cellular slime mold</name>
    <name type="synonym">Polysphondylium pallidum</name>
    <dbReference type="NCBI Taxonomy" id="670386"/>
    <lineage>
        <taxon>Eukaryota</taxon>
        <taxon>Amoebozoa</taxon>
        <taxon>Evosea</taxon>
        <taxon>Eumycetozoa</taxon>
        <taxon>Dictyostelia</taxon>
        <taxon>Acytosteliales</taxon>
        <taxon>Acytosteliaceae</taxon>
        <taxon>Heterostelium</taxon>
    </lineage>
</organism>
<keyword evidence="2" id="KW-1185">Reference proteome</keyword>
<reference evidence="1 2" key="1">
    <citation type="journal article" date="2011" name="Genome Res.">
        <title>Phylogeny-wide analysis of social amoeba genomes highlights ancient origins for complex intercellular communication.</title>
        <authorList>
            <person name="Heidel A.J."/>
            <person name="Lawal H.M."/>
            <person name="Felder M."/>
            <person name="Schilde C."/>
            <person name="Helps N.R."/>
            <person name="Tunggal B."/>
            <person name="Rivero F."/>
            <person name="John U."/>
            <person name="Schleicher M."/>
            <person name="Eichinger L."/>
            <person name="Platzer M."/>
            <person name="Noegel A.A."/>
            <person name="Schaap P."/>
            <person name="Gloeckner G."/>
        </authorList>
    </citation>
    <scope>NUCLEOTIDE SEQUENCE [LARGE SCALE GENOMIC DNA]</scope>
    <source>
        <strain evidence="2">ATCC 26659 / Pp 5 / PN500</strain>
    </source>
</reference>
<sequence length="49" mass="5402">MDDFLLRTLPLFYCVLCQAPQPDPCVFCPNPVPFLGGVAEPPLPPKICK</sequence>
<comment type="caution">
    <text evidence="1">The sequence shown here is derived from an EMBL/GenBank/DDBJ whole genome shotgun (WGS) entry which is preliminary data.</text>
</comment>
<evidence type="ECO:0000313" key="2">
    <source>
        <dbReference type="Proteomes" id="UP000001396"/>
    </source>
</evidence>
<dbReference type="GeneID" id="31362252"/>